<dbReference type="EMBL" id="JH711575">
    <property type="protein sequence ID" value="EIW84547.1"/>
    <property type="molecule type" value="Genomic_DNA"/>
</dbReference>
<name>A0A5M3MZX4_CONPW</name>
<organism evidence="2 3">
    <name type="scientific">Coniophora puteana (strain RWD-64-598)</name>
    <name type="common">Brown rot fungus</name>
    <dbReference type="NCBI Taxonomy" id="741705"/>
    <lineage>
        <taxon>Eukaryota</taxon>
        <taxon>Fungi</taxon>
        <taxon>Dikarya</taxon>
        <taxon>Basidiomycota</taxon>
        <taxon>Agaricomycotina</taxon>
        <taxon>Agaricomycetes</taxon>
        <taxon>Agaricomycetidae</taxon>
        <taxon>Boletales</taxon>
        <taxon>Coniophorineae</taxon>
        <taxon>Coniophoraceae</taxon>
        <taxon>Coniophora</taxon>
    </lineage>
</organism>
<comment type="caution">
    <text evidence="2">The sequence shown here is derived from an EMBL/GenBank/DDBJ whole genome shotgun (WGS) entry which is preliminary data.</text>
</comment>
<sequence>MEFSLPSDFKTVAPFNKSGWKPSSHRRPPEGRCWQPYDARVLGITRQNVLITSPNASYIPPYRPNPDPLRARADGNFGLDDPFLLPTMHCVDLPWAALYPSRAYWDGFELTGLWWTPTEDDIEAVPRNGVKVGPLKATSMARLEELFRGTMRDKRDRLRARLLSLTGPDAPRNKQWVDGVWGRLEATLDNLRFTSGDLSDRIRRLGDFRRGCMDLWAYAEYRLRVASAGRLGNGPCEGAEIIDGIIRASPRYVGAYTTHPNVLRGLYEAGVPVWFPRSPDSLTPETHQLQLVEIDSADWIVEDPPSIQGERTPFPLIVDWPLHPCRLWMARYGYGFSSEHSTIPFDGRVPCPETRSNGTQAGPSRFVHPGRQTRKPYDRASKSKGNDRNKKATPAENRAKAFKVEDIDSPAFSGMFTLWERALNAAKRSTLPPDTLREGMDGYRFPNPAWFVGTALKEKYLKNWLIMRPLWIEYIHQAMFNPSLDAIGTGSVHVLPGAQGTSHAQTVAPAALPNVLAVPNSQGWRDMLGGQLFRFDPDRAHTVTSVQCVAALACFAPVWKRLQALLAAAEASGAVHFRGIRLPLNVLDKELVLKWVIWDLHDISLAPDFVGLDRAMVPEAWASGYEARKQACIAAFPYTLPVVNAEPDTEYSHWGAPRHGQELITENLRALVSRWPCASSKLGIPLNHDELTGRSPHGVAQLDSEMTELYAVWFRKRYNRAPILPHVKPNDRWISELGQAAPQSTQTTEADTDQLMADAIDAEAPVYQSAMGPEHPAEHVVDVDHRPTAGPELAVDLVVEHAPENNAEHATGHAIDVDHQPAAGLEHEGEHAVDESDGETEVSLE</sequence>
<dbReference type="KEGG" id="cput:CONPUDRAFT_151563"/>
<dbReference type="RefSeq" id="XP_007766216.1">
    <property type="nucleotide sequence ID" value="XM_007768026.1"/>
</dbReference>
<accession>A0A5M3MZX4</accession>
<feature type="region of interest" description="Disordered" evidence="1">
    <location>
        <begin position="816"/>
        <end position="845"/>
    </location>
</feature>
<dbReference type="AlphaFoldDB" id="A0A5M3MZX4"/>
<proteinExistence type="predicted"/>
<keyword evidence="3" id="KW-1185">Reference proteome</keyword>
<dbReference type="GeneID" id="19202879"/>
<feature type="compositionally biased region" description="Basic and acidic residues" evidence="1">
    <location>
        <begin position="375"/>
        <end position="390"/>
    </location>
</feature>
<evidence type="ECO:0000313" key="3">
    <source>
        <dbReference type="Proteomes" id="UP000053558"/>
    </source>
</evidence>
<feature type="compositionally biased region" description="Basic and acidic residues" evidence="1">
    <location>
        <begin position="816"/>
        <end position="834"/>
    </location>
</feature>
<feature type="region of interest" description="Disordered" evidence="1">
    <location>
        <begin position="347"/>
        <end position="397"/>
    </location>
</feature>
<dbReference type="OrthoDB" id="3026189at2759"/>
<feature type="compositionally biased region" description="Acidic residues" evidence="1">
    <location>
        <begin position="835"/>
        <end position="845"/>
    </location>
</feature>
<reference evidence="3" key="1">
    <citation type="journal article" date="2012" name="Science">
        <title>The Paleozoic origin of enzymatic lignin decomposition reconstructed from 31 fungal genomes.</title>
        <authorList>
            <person name="Floudas D."/>
            <person name="Binder M."/>
            <person name="Riley R."/>
            <person name="Barry K."/>
            <person name="Blanchette R.A."/>
            <person name="Henrissat B."/>
            <person name="Martinez A.T."/>
            <person name="Otillar R."/>
            <person name="Spatafora J.W."/>
            <person name="Yadav J.S."/>
            <person name="Aerts A."/>
            <person name="Benoit I."/>
            <person name="Boyd A."/>
            <person name="Carlson A."/>
            <person name="Copeland A."/>
            <person name="Coutinho P.M."/>
            <person name="de Vries R.P."/>
            <person name="Ferreira P."/>
            <person name="Findley K."/>
            <person name="Foster B."/>
            <person name="Gaskell J."/>
            <person name="Glotzer D."/>
            <person name="Gorecki P."/>
            <person name="Heitman J."/>
            <person name="Hesse C."/>
            <person name="Hori C."/>
            <person name="Igarashi K."/>
            <person name="Jurgens J.A."/>
            <person name="Kallen N."/>
            <person name="Kersten P."/>
            <person name="Kohler A."/>
            <person name="Kuees U."/>
            <person name="Kumar T.K.A."/>
            <person name="Kuo A."/>
            <person name="LaButti K."/>
            <person name="Larrondo L.F."/>
            <person name="Lindquist E."/>
            <person name="Ling A."/>
            <person name="Lombard V."/>
            <person name="Lucas S."/>
            <person name="Lundell T."/>
            <person name="Martin R."/>
            <person name="McLaughlin D.J."/>
            <person name="Morgenstern I."/>
            <person name="Morin E."/>
            <person name="Murat C."/>
            <person name="Nagy L.G."/>
            <person name="Nolan M."/>
            <person name="Ohm R.A."/>
            <person name="Patyshakuliyeva A."/>
            <person name="Rokas A."/>
            <person name="Ruiz-Duenas F.J."/>
            <person name="Sabat G."/>
            <person name="Salamov A."/>
            <person name="Samejima M."/>
            <person name="Schmutz J."/>
            <person name="Slot J.C."/>
            <person name="St John F."/>
            <person name="Stenlid J."/>
            <person name="Sun H."/>
            <person name="Sun S."/>
            <person name="Syed K."/>
            <person name="Tsang A."/>
            <person name="Wiebenga A."/>
            <person name="Young D."/>
            <person name="Pisabarro A."/>
            <person name="Eastwood D.C."/>
            <person name="Martin F."/>
            <person name="Cullen D."/>
            <person name="Grigoriev I.V."/>
            <person name="Hibbett D.S."/>
        </authorList>
    </citation>
    <scope>NUCLEOTIDE SEQUENCE [LARGE SCALE GENOMIC DNA]</scope>
    <source>
        <strain evidence="3">RWD-64-598 SS2</strain>
    </source>
</reference>
<gene>
    <name evidence="2" type="ORF">CONPUDRAFT_151563</name>
</gene>
<evidence type="ECO:0000256" key="1">
    <source>
        <dbReference type="SAM" id="MobiDB-lite"/>
    </source>
</evidence>
<evidence type="ECO:0000313" key="2">
    <source>
        <dbReference type="EMBL" id="EIW84547.1"/>
    </source>
</evidence>
<protein>
    <submittedName>
        <fullName evidence="2">Uncharacterized protein</fullName>
    </submittedName>
</protein>
<dbReference type="Proteomes" id="UP000053558">
    <property type="component" value="Unassembled WGS sequence"/>
</dbReference>